<feature type="chain" id="PRO_5003778600" evidence="1">
    <location>
        <begin position="19"/>
        <end position="195"/>
    </location>
</feature>
<dbReference type="GeneID" id="20716334"/>
<protein>
    <submittedName>
        <fullName evidence="2">Uncharacterized protein</fullName>
    </submittedName>
</protein>
<organism evidence="2 3">
    <name type="scientific">Theileria orientalis strain Shintoku</name>
    <dbReference type="NCBI Taxonomy" id="869250"/>
    <lineage>
        <taxon>Eukaryota</taxon>
        <taxon>Sar</taxon>
        <taxon>Alveolata</taxon>
        <taxon>Apicomplexa</taxon>
        <taxon>Aconoidasida</taxon>
        <taxon>Piroplasmida</taxon>
        <taxon>Theileriidae</taxon>
        <taxon>Theileria</taxon>
    </lineage>
</organism>
<dbReference type="RefSeq" id="XP_009692172.1">
    <property type="nucleotide sequence ID" value="XM_009693877.1"/>
</dbReference>
<feature type="signal peptide" evidence="1">
    <location>
        <begin position="1"/>
        <end position="18"/>
    </location>
</feature>
<dbReference type="EMBL" id="AP011949">
    <property type="protein sequence ID" value="BAM41871.1"/>
    <property type="molecule type" value="Genomic_DNA"/>
</dbReference>
<accession>J4C4B0</accession>
<evidence type="ECO:0000313" key="3">
    <source>
        <dbReference type="Proteomes" id="UP000003786"/>
    </source>
</evidence>
<keyword evidence="3" id="KW-1185">Reference proteome</keyword>
<keyword evidence="1" id="KW-0732">Signal</keyword>
<dbReference type="Proteomes" id="UP000003786">
    <property type="component" value="Chromosome 4"/>
</dbReference>
<gene>
    <name evidence="2" type="ORF">TOT_040000251</name>
</gene>
<dbReference type="VEuPathDB" id="PiroplasmaDB:TOT_040000251"/>
<dbReference type="AlphaFoldDB" id="J4C4B0"/>
<dbReference type="eggNOG" id="ENOG502QWU6">
    <property type="taxonomic scope" value="Eukaryota"/>
</dbReference>
<evidence type="ECO:0000313" key="2">
    <source>
        <dbReference type="EMBL" id="BAM41871.1"/>
    </source>
</evidence>
<dbReference type="KEGG" id="tot:TOT_040000251"/>
<evidence type="ECO:0000256" key="1">
    <source>
        <dbReference type="SAM" id="SignalP"/>
    </source>
</evidence>
<reference evidence="2 3" key="1">
    <citation type="journal article" date="2012" name="MBio">
        <title>Comparative genome analysis of three eukaryotic parasites with differing abilities to transform leukocytes reveals key mediators of Theileria-induced leukocyte transformation.</title>
        <authorList>
            <person name="Hayashida K."/>
            <person name="Hara Y."/>
            <person name="Abe T."/>
            <person name="Yamasaki C."/>
            <person name="Toyoda A."/>
            <person name="Kosuge T."/>
            <person name="Suzuki Y."/>
            <person name="Sato Y."/>
            <person name="Kawashima S."/>
            <person name="Katayama T."/>
            <person name="Wakaguri H."/>
            <person name="Inoue N."/>
            <person name="Homma K."/>
            <person name="Tada-Umezaki M."/>
            <person name="Yagi Y."/>
            <person name="Fujii Y."/>
            <person name="Habara T."/>
            <person name="Kanehisa M."/>
            <person name="Watanabe H."/>
            <person name="Ito K."/>
            <person name="Gojobori T."/>
            <person name="Sugawara H."/>
            <person name="Imanishi T."/>
            <person name="Weir W."/>
            <person name="Gardner M."/>
            <person name="Pain A."/>
            <person name="Shiels B."/>
            <person name="Hattori M."/>
            <person name="Nene V."/>
            <person name="Sugimoto C."/>
        </authorList>
    </citation>
    <scope>NUCLEOTIDE SEQUENCE [LARGE SCALE GENOMIC DNA]</scope>
    <source>
        <strain evidence="2 3">Shintoku</strain>
    </source>
</reference>
<proteinExistence type="predicted"/>
<dbReference type="OrthoDB" id="10452451at2759"/>
<sequence>MIMFTVLYYFTILLSSESRNSYPSSRMFHKCVNRSGVNQNPASSDSKEVTLESLHLNDEDIITTSQLIDVNAELSAISRKTYKNSPNPESVRLTHDLASEIEHLRNINFEEPIKPNVEPELNYRDGIDIKKPLSESGINLKSLVYGRDVSRYSIKAITAFAVLALLILVVPTKYAQNSVFSLSSSYILLSGIKKT</sequence>
<name>J4C4B0_THEOR</name>